<feature type="chain" id="PRO_5031537861" evidence="2">
    <location>
        <begin position="27"/>
        <end position="155"/>
    </location>
</feature>
<feature type="region of interest" description="Disordered" evidence="1">
    <location>
        <begin position="41"/>
        <end position="155"/>
    </location>
</feature>
<evidence type="ECO:0000313" key="3">
    <source>
        <dbReference type="EMBL" id="CAE0406664.1"/>
    </source>
</evidence>
<sequence length="155" mass="16371">MRSPTFVLSVVVMFLLSNEDLVGVQGSTDIFSIFPVGGAADNKAPSSTSAPGTTKQSMKTKRMNDGTLITNKKMKGSEKSSYPRAMKLRKPMSSKSTGSGKGYTIPKDTKNSTIHGGDENVSSNAKGKGSVEYSDKSKSTSKMKKASKDMATSGV</sequence>
<keyword evidence="2" id="KW-0732">Signal</keyword>
<feature type="compositionally biased region" description="Polar residues" evidence="1">
    <location>
        <begin position="44"/>
        <end position="57"/>
    </location>
</feature>
<proteinExistence type="predicted"/>
<name>A0A7S3L060_9STRA</name>
<evidence type="ECO:0000256" key="1">
    <source>
        <dbReference type="SAM" id="MobiDB-lite"/>
    </source>
</evidence>
<accession>A0A7S3L060</accession>
<protein>
    <submittedName>
        <fullName evidence="3">Uncharacterized protein</fullName>
    </submittedName>
</protein>
<reference evidence="3" key="1">
    <citation type="submission" date="2021-01" db="EMBL/GenBank/DDBJ databases">
        <authorList>
            <person name="Corre E."/>
            <person name="Pelletier E."/>
            <person name="Niang G."/>
            <person name="Scheremetjew M."/>
            <person name="Finn R."/>
            <person name="Kale V."/>
            <person name="Holt S."/>
            <person name="Cochrane G."/>
            <person name="Meng A."/>
            <person name="Brown T."/>
            <person name="Cohen L."/>
        </authorList>
    </citation>
    <scope>NUCLEOTIDE SEQUENCE</scope>
    <source>
        <strain evidence="3">CCMP127</strain>
    </source>
</reference>
<organism evidence="3">
    <name type="scientific">Amphora coffeiformis</name>
    <dbReference type="NCBI Taxonomy" id="265554"/>
    <lineage>
        <taxon>Eukaryota</taxon>
        <taxon>Sar</taxon>
        <taxon>Stramenopiles</taxon>
        <taxon>Ochrophyta</taxon>
        <taxon>Bacillariophyta</taxon>
        <taxon>Bacillariophyceae</taxon>
        <taxon>Bacillariophycidae</taxon>
        <taxon>Thalassiophysales</taxon>
        <taxon>Catenulaceae</taxon>
        <taxon>Amphora</taxon>
    </lineage>
</organism>
<evidence type="ECO:0000256" key="2">
    <source>
        <dbReference type="SAM" id="SignalP"/>
    </source>
</evidence>
<gene>
    <name evidence="3" type="ORF">ACOF00016_LOCUS4510</name>
</gene>
<dbReference type="EMBL" id="HBIM01005298">
    <property type="protein sequence ID" value="CAE0406664.1"/>
    <property type="molecule type" value="Transcribed_RNA"/>
</dbReference>
<dbReference type="AlphaFoldDB" id="A0A7S3L060"/>
<feature type="signal peptide" evidence="2">
    <location>
        <begin position="1"/>
        <end position="26"/>
    </location>
</feature>